<accession>L0F9R2</accession>
<dbReference type="InterPro" id="IPR023214">
    <property type="entry name" value="HAD_sf"/>
</dbReference>
<dbReference type="SFLD" id="SFLDG01129">
    <property type="entry name" value="C1.5:_HAD__Beta-PGM__Phosphata"/>
    <property type="match status" value="1"/>
</dbReference>
<dbReference type="GO" id="GO:0008967">
    <property type="term" value="F:phosphoglycolate phosphatase activity"/>
    <property type="evidence" value="ECO:0007669"/>
    <property type="project" value="TreeGrafter"/>
</dbReference>
<reference evidence="2" key="1">
    <citation type="submission" date="2012-02" db="EMBL/GenBank/DDBJ databases">
        <title>Complete sequence of Desulfitobacterium dichloroeliminans LMG P-21439.</title>
        <authorList>
            <person name="Lucas S."/>
            <person name="Han J."/>
            <person name="Lapidus A."/>
            <person name="Cheng J.-F."/>
            <person name="Goodwin L."/>
            <person name="Pitluck S."/>
            <person name="Peters L."/>
            <person name="Ovchinnikova G."/>
            <person name="Teshima H."/>
            <person name="Detter J.C."/>
            <person name="Han C."/>
            <person name="Tapia R."/>
            <person name="Land M."/>
            <person name="Hauser L."/>
            <person name="Kyrpides N."/>
            <person name="Ivanova N."/>
            <person name="Pagani I."/>
            <person name="Kruse T."/>
            <person name="de Vos W.M."/>
            <person name="Boon N."/>
            <person name="Smidt H."/>
            <person name="Woyke T."/>
        </authorList>
    </citation>
    <scope>NUCLEOTIDE SEQUENCE [LARGE SCALE GENOMIC DNA]</scope>
    <source>
        <strain evidence="2">LMG P-21439 / DCA1</strain>
    </source>
</reference>
<dbReference type="SFLD" id="SFLDG01135">
    <property type="entry name" value="C1.5.6:_HAD__Beta-PGM__Phospha"/>
    <property type="match status" value="1"/>
</dbReference>
<evidence type="ECO:0000313" key="2">
    <source>
        <dbReference type="Proteomes" id="UP000010797"/>
    </source>
</evidence>
<dbReference type="InterPro" id="IPR023198">
    <property type="entry name" value="PGP-like_dom2"/>
</dbReference>
<dbReference type="KEGG" id="ddl:Desdi_2253"/>
<dbReference type="RefSeq" id="WP_015262659.1">
    <property type="nucleotide sequence ID" value="NC_019903.1"/>
</dbReference>
<dbReference type="SFLD" id="SFLDS00003">
    <property type="entry name" value="Haloacid_Dehalogenase"/>
    <property type="match status" value="1"/>
</dbReference>
<dbReference type="PANTHER" id="PTHR43434:SF1">
    <property type="entry name" value="PHOSPHOGLYCOLATE PHOSPHATASE"/>
    <property type="match status" value="1"/>
</dbReference>
<dbReference type="InterPro" id="IPR006439">
    <property type="entry name" value="HAD-SF_hydro_IA"/>
</dbReference>
<dbReference type="SUPFAM" id="SSF56784">
    <property type="entry name" value="HAD-like"/>
    <property type="match status" value="1"/>
</dbReference>
<dbReference type="Gene3D" id="1.10.150.240">
    <property type="entry name" value="Putative phosphatase, domain 2"/>
    <property type="match status" value="1"/>
</dbReference>
<dbReference type="InterPro" id="IPR036412">
    <property type="entry name" value="HAD-like_sf"/>
</dbReference>
<dbReference type="InterPro" id="IPR050155">
    <property type="entry name" value="HAD-like_hydrolase_sf"/>
</dbReference>
<dbReference type="eggNOG" id="COG0546">
    <property type="taxonomic scope" value="Bacteria"/>
</dbReference>
<dbReference type="PANTHER" id="PTHR43434">
    <property type="entry name" value="PHOSPHOGLYCOLATE PHOSPHATASE"/>
    <property type="match status" value="1"/>
</dbReference>
<name>L0F9R2_DESDL</name>
<protein>
    <submittedName>
        <fullName evidence="1">Haloacid dehalogenase superfamily enzyme, subfamily IA</fullName>
    </submittedName>
</protein>
<dbReference type="PRINTS" id="PR00413">
    <property type="entry name" value="HADHALOGNASE"/>
</dbReference>
<evidence type="ECO:0000313" key="1">
    <source>
        <dbReference type="EMBL" id="AGA69683.1"/>
    </source>
</evidence>
<dbReference type="Gene3D" id="3.40.50.1000">
    <property type="entry name" value="HAD superfamily/HAD-like"/>
    <property type="match status" value="1"/>
</dbReference>
<dbReference type="EMBL" id="CP003344">
    <property type="protein sequence ID" value="AGA69683.1"/>
    <property type="molecule type" value="Genomic_DNA"/>
</dbReference>
<gene>
    <name evidence="1" type="ordered locus">Desdi_2253</name>
</gene>
<dbReference type="Proteomes" id="UP000010797">
    <property type="component" value="Chromosome"/>
</dbReference>
<dbReference type="NCBIfam" id="TIGR01549">
    <property type="entry name" value="HAD-SF-IA-v1"/>
    <property type="match status" value="1"/>
</dbReference>
<keyword evidence="2" id="KW-1185">Reference proteome</keyword>
<sequence>MINGIIFDLDGTLVDSLVDLADSMNKVLANKSYPTHTLAEYQYFIGNGIRNLVRKALPDTVQNEVEITQCFDAMMEDYAQHCLDKTKPYPGIIELLEQINQREIKCAVLSNKVDDLTKKIVRELFPKQRFEEVLGSRFDIPRKPNPEGALFISDSLQIPTSELIFVGDTGVDMEVAQNAQIRSVGVTWGYRTREELVDHGAQHLIDDPLELLQLLG</sequence>
<dbReference type="HOGENOM" id="CLU_045011_19_1_9"/>
<dbReference type="GO" id="GO:0005829">
    <property type="term" value="C:cytosol"/>
    <property type="evidence" value="ECO:0007669"/>
    <property type="project" value="TreeGrafter"/>
</dbReference>
<organism evidence="1 2">
    <name type="scientific">Desulfitobacterium dichloroeliminans (strain LMG P-21439 / DCA1)</name>
    <dbReference type="NCBI Taxonomy" id="871963"/>
    <lineage>
        <taxon>Bacteria</taxon>
        <taxon>Bacillati</taxon>
        <taxon>Bacillota</taxon>
        <taxon>Clostridia</taxon>
        <taxon>Eubacteriales</taxon>
        <taxon>Desulfitobacteriaceae</taxon>
        <taxon>Desulfitobacterium</taxon>
    </lineage>
</organism>
<dbReference type="AlphaFoldDB" id="L0F9R2"/>
<dbReference type="GO" id="GO:0006281">
    <property type="term" value="P:DNA repair"/>
    <property type="evidence" value="ECO:0007669"/>
    <property type="project" value="TreeGrafter"/>
</dbReference>
<dbReference type="InterPro" id="IPR041492">
    <property type="entry name" value="HAD_2"/>
</dbReference>
<dbReference type="Pfam" id="PF13419">
    <property type="entry name" value="HAD_2"/>
    <property type="match status" value="1"/>
</dbReference>
<proteinExistence type="predicted"/>
<dbReference type="STRING" id="871963.Desdi_2253"/>